<name>A0ACC0DYV8_9BASI</name>
<gene>
    <name evidence="1" type="ORF">MJO28_011949</name>
</gene>
<feature type="non-terminal residue" evidence="1">
    <location>
        <position position="1"/>
    </location>
</feature>
<protein>
    <submittedName>
        <fullName evidence="1">Uncharacterized protein</fullName>
    </submittedName>
</protein>
<reference evidence="2" key="1">
    <citation type="journal article" date="2018" name="BMC Genomics">
        <title>Genomic insights into host adaptation between the wheat stripe rust pathogen (Puccinia striiformis f. sp. tritici) and the barley stripe rust pathogen (Puccinia striiformis f. sp. hordei).</title>
        <authorList>
            <person name="Xia C."/>
            <person name="Wang M."/>
            <person name="Yin C."/>
            <person name="Cornejo O.E."/>
            <person name="Hulbert S.H."/>
            <person name="Chen X."/>
        </authorList>
    </citation>
    <scope>NUCLEOTIDE SEQUENCE [LARGE SCALE GENOMIC DNA]</scope>
    <source>
        <strain evidence="2">93-210</strain>
    </source>
</reference>
<reference evidence="2" key="2">
    <citation type="journal article" date="2018" name="Mol. Plant Microbe Interact.">
        <title>Genome sequence resources for the wheat stripe rust pathogen (Puccinia striiformis f. sp. tritici) and the barley stripe rust pathogen (Puccinia striiformis f. sp. hordei).</title>
        <authorList>
            <person name="Xia C."/>
            <person name="Wang M."/>
            <person name="Yin C."/>
            <person name="Cornejo O.E."/>
            <person name="Hulbert S.H."/>
            <person name="Chen X."/>
        </authorList>
    </citation>
    <scope>NUCLEOTIDE SEQUENCE [LARGE SCALE GENOMIC DNA]</scope>
    <source>
        <strain evidence="2">93-210</strain>
    </source>
</reference>
<sequence length="416" mass="46930">ANAVYSGDSFKAVHGTELDRIRSAAQCGSANTRLGPGRTPVAWYSRGTRRHSMNQLSHLFGLATRPAPSALLQSIRSRGPQNVAFRCLRSNHSSCESKDKTQQLIQERYAEKISQRLKEKGLRSLDELKKINEDRIEADRIKQRELYDELIKKARQKLNPTAQTTTMTHKSQQSVTSPISKSKRYSSPIKPLDSIIDVNKLVTQSASEITKLWAAYHLSTSDPPRMGAVIPTGIYKEMIDSAKKFPSFVIPLAKTSTDPSDKSNSTNAPFEMQYLQWDFVQPPEEPNLPDFLRPKSSVTPSQIPPTIVMYTPLAEYKLRQSFAQPTLILTHYTDLADSHGIVLMRGDITPSPNGNAKISAIEAQMLVLRLQQFYHSTVPINQDQSVHQKRRLLLQQFHQQPDQFQLSELINLVNDL</sequence>
<keyword evidence="2" id="KW-1185">Reference proteome</keyword>
<evidence type="ECO:0000313" key="1">
    <source>
        <dbReference type="EMBL" id="KAI7941922.1"/>
    </source>
</evidence>
<comment type="caution">
    <text evidence="1">The sequence shown here is derived from an EMBL/GenBank/DDBJ whole genome shotgun (WGS) entry which is preliminary data.</text>
</comment>
<organism evidence="1 2">
    <name type="scientific">Puccinia striiformis f. sp. tritici</name>
    <dbReference type="NCBI Taxonomy" id="168172"/>
    <lineage>
        <taxon>Eukaryota</taxon>
        <taxon>Fungi</taxon>
        <taxon>Dikarya</taxon>
        <taxon>Basidiomycota</taxon>
        <taxon>Pucciniomycotina</taxon>
        <taxon>Pucciniomycetes</taxon>
        <taxon>Pucciniales</taxon>
        <taxon>Pucciniaceae</taxon>
        <taxon>Puccinia</taxon>
    </lineage>
</organism>
<dbReference type="Proteomes" id="UP001060170">
    <property type="component" value="Chromosome 12"/>
</dbReference>
<accession>A0ACC0DYV8</accession>
<reference evidence="1 2" key="3">
    <citation type="journal article" date="2022" name="Microbiol. Spectr.">
        <title>Folding features and dynamics of 3D genome architecture in plant fungal pathogens.</title>
        <authorList>
            <person name="Xia C."/>
        </authorList>
    </citation>
    <scope>NUCLEOTIDE SEQUENCE [LARGE SCALE GENOMIC DNA]</scope>
    <source>
        <strain evidence="1 2">93-210</strain>
    </source>
</reference>
<proteinExistence type="predicted"/>
<evidence type="ECO:0000313" key="2">
    <source>
        <dbReference type="Proteomes" id="UP001060170"/>
    </source>
</evidence>
<dbReference type="EMBL" id="CM045876">
    <property type="protein sequence ID" value="KAI7941922.1"/>
    <property type="molecule type" value="Genomic_DNA"/>
</dbReference>